<keyword evidence="2" id="KW-0489">Methyltransferase</keyword>
<protein>
    <submittedName>
        <fullName evidence="2">Class I SAM-dependent methyltransferase</fullName>
    </submittedName>
</protein>
<gene>
    <name evidence="2" type="ORF">OIN59_10895</name>
</gene>
<dbReference type="PANTHER" id="PTHR43464:SF23">
    <property type="entry name" value="JUVENILE HORMONE ACID O-METHYLTRANSFERASE"/>
    <property type="match status" value="1"/>
</dbReference>
<feature type="domain" description="Methyltransferase" evidence="1">
    <location>
        <begin position="177"/>
        <end position="266"/>
    </location>
</feature>
<dbReference type="GO" id="GO:0032259">
    <property type="term" value="P:methylation"/>
    <property type="evidence" value="ECO:0007669"/>
    <property type="project" value="UniProtKB-KW"/>
</dbReference>
<reference evidence="2" key="1">
    <citation type="submission" date="2022-10" db="EMBL/GenBank/DDBJ databases">
        <title>Description of microaerobic benzene degrading bacteria.</title>
        <authorList>
            <person name="Bedics A."/>
            <person name="Tancsics A."/>
            <person name="Banerjee S."/>
        </authorList>
    </citation>
    <scope>NUCLEOTIDE SEQUENCE</scope>
    <source>
        <strain evidence="2">D2M1</strain>
    </source>
</reference>
<comment type="caution">
    <text evidence="2">The sequence shown here is derived from an EMBL/GenBank/DDBJ whole genome shotgun (WGS) entry which is preliminary data.</text>
</comment>
<dbReference type="Proteomes" id="UP001148932">
    <property type="component" value="Unassembled WGS sequence"/>
</dbReference>
<organism evidence="2 3">
    <name type="scientific">Acidovorax benzenivorans</name>
    <dbReference type="NCBI Taxonomy" id="2987520"/>
    <lineage>
        <taxon>Bacteria</taxon>
        <taxon>Pseudomonadati</taxon>
        <taxon>Pseudomonadota</taxon>
        <taxon>Betaproteobacteria</taxon>
        <taxon>Burkholderiales</taxon>
        <taxon>Comamonadaceae</taxon>
        <taxon>Acidovorax</taxon>
    </lineage>
</organism>
<evidence type="ECO:0000313" key="2">
    <source>
        <dbReference type="EMBL" id="MDD2177943.1"/>
    </source>
</evidence>
<dbReference type="RefSeq" id="WP_274110156.1">
    <property type="nucleotide sequence ID" value="NZ_JAPCKI010000005.1"/>
</dbReference>
<dbReference type="GO" id="GO:0008168">
    <property type="term" value="F:methyltransferase activity"/>
    <property type="evidence" value="ECO:0007669"/>
    <property type="project" value="UniProtKB-KW"/>
</dbReference>
<evidence type="ECO:0000313" key="3">
    <source>
        <dbReference type="Proteomes" id="UP001148932"/>
    </source>
</evidence>
<dbReference type="EMBL" id="JAPCKI010000005">
    <property type="protein sequence ID" value="MDD2177943.1"/>
    <property type="molecule type" value="Genomic_DNA"/>
</dbReference>
<dbReference type="Gene3D" id="3.40.50.150">
    <property type="entry name" value="Vaccinia Virus protein VP39"/>
    <property type="match status" value="1"/>
</dbReference>
<keyword evidence="2" id="KW-0808">Transferase</keyword>
<dbReference type="CDD" id="cd02440">
    <property type="entry name" value="AdoMet_MTases"/>
    <property type="match status" value="1"/>
</dbReference>
<keyword evidence="3" id="KW-1185">Reference proteome</keyword>
<name>A0ABT5RW59_9BURK</name>
<accession>A0ABT5RW59</accession>
<evidence type="ECO:0000259" key="1">
    <source>
        <dbReference type="Pfam" id="PF13649"/>
    </source>
</evidence>
<dbReference type="SUPFAM" id="SSF53335">
    <property type="entry name" value="S-adenosyl-L-methionine-dependent methyltransferases"/>
    <property type="match status" value="1"/>
</dbReference>
<dbReference type="Pfam" id="PF13649">
    <property type="entry name" value="Methyltransf_25"/>
    <property type="match status" value="1"/>
</dbReference>
<dbReference type="InterPro" id="IPR029063">
    <property type="entry name" value="SAM-dependent_MTases_sf"/>
</dbReference>
<dbReference type="InterPro" id="IPR041698">
    <property type="entry name" value="Methyltransf_25"/>
</dbReference>
<proteinExistence type="predicted"/>
<dbReference type="PANTHER" id="PTHR43464">
    <property type="entry name" value="METHYLTRANSFERASE"/>
    <property type="match status" value="1"/>
</dbReference>
<sequence length="359" mass="40332">MNIYQADIQLAAARYLRWMPDSVVVTEDEITVAGWALSVWDGQDLQRFLINGVDFDQVEWPVTSTDLLVPFSEIPGASASRFRCRHRRTDGKNLFPDGFARLNVTGQFGEHRLSYRTAWYVGDPALEQAVPSPAQIERVIGSGNIQAFLLGGATIVKRFEQLLLERFGRPLRSFKSILDWGCGAGRLSRYLSLLSPAVTGIDIDADNIASCTKKLPGARFQQVDLMPPTSLQSEAFDLVIGLSVLTHLDEPVQDAWLEELRRITHPEALLLLSVQGLPQIALYGTPSQMQLEAHRKGFLDVGPNSQLQAVVDDTSYYRNVIHSPDYIMTRWSRWFDVLDIVEGMAGNQDLVLLRRRAEY</sequence>